<accession>A0A5J5HVJ8</accession>
<dbReference type="RefSeq" id="WP_150426600.1">
    <property type="nucleotide sequence ID" value="NZ_VYQA01000015.1"/>
</dbReference>
<dbReference type="EMBL" id="VYQB01000015">
    <property type="protein sequence ID" value="KAA9013734.1"/>
    <property type="molecule type" value="Genomic_DNA"/>
</dbReference>
<dbReference type="AlphaFoldDB" id="A0A5J5HVJ8"/>
<protein>
    <submittedName>
        <fullName evidence="2">Uncharacterized protein</fullName>
    </submittedName>
</protein>
<dbReference type="EMBL" id="VYQA01000015">
    <property type="protein sequence ID" value="KAA9026812.1"/>
    <property type="molecule type" value="Genomic_DNA"/>
</dbReference>
<comment type="caution">
    <text evidence="2">The sequence shown here is derived from an EMBL/GenBank/DDBJ whole genome shotgun (WGS) entry which is preliminary data.</text>
</comment>
<dbReference type="Proteomes" id="UP000326364">
    <property type="component" value="Unassembled WGS sequence"/>
</dbReference>
<gene>
    <name evidence="2" type="ORF">F4U95_17990</name>
    <name evidence="1" type="ORF">F4U96_17865</name>
</gene>
<evidence type="ECO:0000313" key="1">
    <source>
        <dbReference type="EMBL" id="KAA9013734.1"/>
    </source>
</evidence>
<dbReference type="Proteomes" id="UP000325933">
    <property type="component" value="Unassembled WGS sequence"/>
</dbReference>
<evidence type="ECO:0000313" key="4">
    <source>
        <dbReference type="Proteomes" id="UP000326364"/>
    </source>
</evidence>
<reference evidence="3 4" key="1">
    <citation type="submission" date="2019-09" db="EMBL/GenBank/DDBJ databases">
        <authorList>
            <person name="Feng G."/>
        </authorList>
    </citation>
    <scope>NUCLEOTIDE SEQUENCE [LARGE SCALE GENOMIC DNA]</scope>
    <source>
        <strain evidence="2 3">KACC 19283</strain>
        <strain evidence="1 4">KACC 19284</strain>
    </source>
</reference>
<sequence>MRSHLEFRSGALRDPPATALRGELLARQLMIGLPAQGYRIKNVVAEDWGWCVAVDNPGFALWIGCGALVGHDDGHLCFIHPSKPRLWTWMGRVDARETVDRLASALESCIRRSGVAHHLRWWSEEEVKAGRR</sequence>
<evidence type="ECO:0000313" key="2">
    <source>
        <dbReference type="EMBL" id="KAA9026812.1"/>
    </source>
</evidence>
<name>A0A5J5HVJ8_9SPHN</name>
<keyword evidence="4" id="KW-1185">Reference proteome</keyword>
<organism evidence="2 3">
    <name type="scientific">Sphingobium limneticum</name>
    <dbReference type="NCBI Taxonomy" id="1007511"/>
    <lineage>
        <taxon>Bacteria</taxon>
        <taxon>Pseudomonadati</taxon>
        <taxon>Pseudomonadota</taxon>
        <taxon>Alphaproteobacteria</taxon>
        <taxon>Sphingomonadales</taxon>
        <taxon>Sphingomonadaceae</taxon>
        <taxon>Sphingobium</taxon>
    </lineage>
</organism>
<proteinExistence type="predicted"/>
<evidence type="ECO:0000313" key="3">
    <source>
        <dbReference type="Proteomes" id="UP000325933"/>
    </source>
</evidence>